<keyword evidence="3" id="KW-1185">Reference proteome</keyword>
<dbReference type="SUPFAM" id="SSF160631">
    <property type="entry name" value="SMI1/KNR4-like"/>
    <property type="match status" value="1"/>
</dbReference>
<dbReference type="Gene3D" id="3.40.1580.10">
    <property type="entry name" value="SMI1/KNR4-like"/>
    <property type="match status" value="1"/>
</dbReference>
<protein>
    <submittedName>
        <fullName evidence="2">SMI1 / KNR4 family (SUKH-1)</fullName>
    </submittedName>
</protein>
<name>A0A1G8DSQ8_9SPHI</name>
<sequence length="158" mass="18522">MNKFKQLFENKKGIIKKLGIIFNKPCSEQDITDLQSKLSCPLPSDLIEFYTFCDGIETEDFMFRIVQISEVIDYLNELKSNMLHFAEYMIYSDQWLIQLNEGGSYEILNNDHETKEMTVQSNSIFEFLEIYLTGGLFSKLNNNNNNNSFWDRLNKNLG</sequence>
<evidence type="ECO:0000313" key="2">
    <source>
        <dbReference type="EMBL" id="SDH60625.1"/>
    </source>
</evidence>
<dbReference type="InterPro" id="IPR018958">
    <property type="entry name" value="Knr4/Smi1-like_dom"/>
</dbReference>
<evidence type="ECO:0000259" key="1">
    <source>
        <dbReference type="SMART" id="SM00860"/>
    </source>
</evidence>
<dbReference type="RefSeq" id="WP_090504538.1">
    <property type="nucleotide sequence ID" value="NZ_FNCH01000031.1"/>
</dbReference>
<dbReference type="OrthoDB" id="1494506at2"/>
<dbReference type="SMART" id="SM00860">
    <property type="entry name" value="SMI1_KNR4"/>
    <property type="match status" value="1"/>
</dbReference>
<evidence type="ECO:0000313" key="3">
    <source>
        <dbReference type="Proteomes" id="UP000199643"/>
    </source>
</evidence>
<feature type="domain" description="Knr4/Smi1-like" evidence="1">
    <location>
        <begin position="25"/>
        <end position="130"/>
    </location>
</feature>
<dbReference type="InterPro" id="IPR037883">
    <property type="entry name" value="Knr4/Smi1-like_sf"/>
</dbReference>
<dbReference type="Pfam" id="PF09346">
    <property type="entry name" value="SMI1_KNR4"/>
    <property type="match status" value="1"/>
</dbReference>
<dbReference type="AlphaFoldDB" id="A0A1G8DSQ8"/>
<dbReference type="Proteomes" id="UP000199643">
    <property type="component" value="Unassembled WGS sequence"/>
</dbReference>
<reference evidence="3" key="1">
    <citation type="submission" date="2016-10" db="EMBL/GenBank/DDBJ databases">
        <authorList>
            <person name="Varghese N."/>
            <person name="Submissions S."/>
        </authorList>
    </citation>
    <scope>NUCLEOTIDE SEQUENCE [LARGE SCALE GENOMIC DNA]</scope>
    <source>
        <strain evidence="3">DSM 17933</strain>
    </source>
</reference>
<proteinExistence type="predicted"/>
<dbReference type="EMBL" id="FNCH01000031">
    <property type="protein sequence ID" value="SDH60625.1"/>
    <property type="molecule type" value="Genomic_DNA"/>
</dbReference>
<gene>
    <name evidence="2" type="ORF">SAMN05421827_13126</name>
</gene>
<accession>A0A1G8DSQ8</accession>
<organism evidence="2 3">
    <name type="scientific">Pedobacter terrae</name>
    <dbReference type="NCBI Taxonomy" id="405671"/>
    <lineage>
        <taxon>Bacteria</taxon>
        <taxon>Pseudomonadati</taxon>
        <taxon>Bacteroidota</taxon>
        <taxon>Sphingobacteriia</taxon>
        <taxon>Sphingobacteriales</taxon>
        <taxon>Sphingobacteriaceae</taxon>
        <taxon>Pedobacter</taxon>
    </lineage>
</organism>